<organism evidence="1 2">
    <name type="scientific">Cetraspora pellucida</name>
    <dbReference type="NCBI Taxonomy" id="1433469"/>
    <lineage>
        <taxon>Eukaryota</taxon>
        <taxon>Fungi</taxon>
        <taxon>Fungi incertae sedis</taxon>
        <taxon>Mucoromycota</taxon>
        <taxon>Glomeromycotina</taxon>
        <taxon>Glomeromycetes</taxon>
        <taxon>Diversisporales</taxon>
        <taxon>Gigasporaceae</taxon>
        <taxon>Cetraspora</taxon>
    </lineage>
</organism>
<accession>A0ACA9LJQ8</accession>
<comment type="caution">
    <text evidence="1">The sequence shown here is derived from an EMBL/GenBank/DDBJ whole genome shotgun (WGS) entry which is preliminary data.</text>
</comment>
<evidence type="ECO:0000313" key="2">
    <source>
        <dbReference type="Proteomes" id="UP000789366"/>
    </source>
</evidence>
<evidence type="ECO:0000313" key="1">
    <source>
        <dbReference type="EMBL" id="CAG8532951.1"/>
    </source>
</evidence>
<name>A0ACA9LJQ8_9GLOM</name>
<reference evidence="1" key="1">
    <citation type="submission" date="2021-06" db="EMBL/GenBank/DDBJ databases">
        <authorList>
            <person name="Kallberg Y."/>
            <person name="Tangrot J."/>
            <person name="Rosling A."/>
        </authorList>
    </citation>
    <scope>NUCLEOTIDE SEQUENCE</scope>
    <source>
        <strain evidence="1">28 12/20/2015</strain>
    </source>
</reference>
<keyword evidence="2" id="KW-1185">Reference proteome</keyword>
<dbReference type="EMBL" id="CAJVPW010003977">
    <property type="protein sequence ID" value="CAG8532951.1"/>
    <property type="molecule type" value="Genomic_DNA"/>
</dbReference>
<proteinExistence type="predicted"/>
<gene>
    <name evidence="1" type="ORF">SPELUC_LOCUS4450</name>
</gene>
<sequence>MSLTGSTSVIEDSAIDLWLLINMPAMKHPISTPSPSINETCDIIRHKDMDPRRKSSCLLDPLIVFKIQEIGKFATRRLNMQNSTMDSIKCPAVNITSMSVLEKACSEAYINNNYN</sequence>
<dbReference type="Proteomes" id="UP000789366">
    <property type="component" value="Unassembled WGS sequence"/>
</dbReference>
<protein>
    <submittedName>
        <fullName evidence="1">10370_t:CDS:1</fullName>
    </submittedName>
</protein>